<proteinExistence type="predicted"/>
<reference evidence="2 3" key="2">
    <citation type="submission" date="2013-02" db="EMBL/GenBank/DDBJ databases">
        <title>The Genome Sequence of Plasmodium falciparum MaliPS096_E11.</title>
        <authorList>
            <consortium name="The Broad Institute Genome Sequencing Platform"/>
            <consortium name="The Broad Institute Genome Sequencing Center for Infectious Disease"/>
            <person name="Neafsey D."/>
            <person name="Cheeseman I."/>
            <person name="Volkman S."/>
            <person name="Adams J."/>
            <person name="Walker B."/>
            <person name="Young S.K."/>
            <person name="Zeng Q."/>
            <person name="Gargeya S."/>
            <person name="Fitzgerald M."/>
            <person name="Haas B."/>
            <person name="Abouelleil A."/>
            <person name="Alvarado L."/>
            <person name="Arachchi H.M."/>
            <person name="Berlin A.M."/>
            <person name="Chapman S.B."/>
            <person name="Dewar J."/>
            <person name="Goldberg J."/>
            <person name="Griggs A."/>
            <person name="Gujja S."/>
            <person name="Hansen M."/>
            <person name="Howarth C."/>
            <person name="Imamovic A."/>
            <person name="Larimer J."/>
            <person name="McCowan C."/>
            <person name="Murphy C."/>
            <person name="Neiman D."/>
            <person name="Pearson M."/>
            <person name="Priest M."/>
            <person name="Roberts A."/>
            <person name="Saif S."/>
            <person name="Shea T."/>
            <person name="Sisk P."/>
            <person name="Sykes S."/>
            <person name="Wortman J."/>
            <person name="Nusbaum C."/>
            <person name="Birren B."/>
        </authorList>
    </citation>
    <scope>NUCLEOTIDE SEQUENCE [LARGE SCALE GENOMIC DNA]</scope>
    <source>
        <strain evidence="2 3">MaliPS096_E11</strain>
    </source>
</reference>
<accession>A0A024WWD6</accession>
<dbReference type="Proteomes" id="UP000030699">
    <property type="component" value="Unassembled WGS sequence"/>
</dbReference>
<dbReference type="EMBL" id="KI925495">
    <property type="protein sequence ID" value="ETW51263.1"/>
    <property type="molecule type" value="Genomic_DNA"/>
</dbReference>
<feature type="compositionally biased region" description="Basic and acidic residues" evidence="1">
    <location>
        <begin position="268"/>
        <end position="278"/>
    </location>
</feature>
<name>A0A024WWD6_PLAFA</name>
<protein>
    <submittedName>
        <fullName evidence="2">Uncharacterized protein</fullName>
    </submittedName>
</protein>
<sequence length="278" mass="32902">MESNNNDNNEMTTTSATTVTTITTATTATTMCPNAMICSNSELNNSCNNMKSSEVSILEDIKDKLNEEINMYDNIYNVQIVEDYDYMNVPNNEDEQKDIYNDNIYNIENVNNMYNDYNDYNDYNNYNNYNNHNYNHNNNIIENMYTFLKNNNFIPNDNIYTDFFENGNDVFLNKIKKNDKDAYFKLIEKFDRMYSIINDFKSNIKPYSSNESDMNNMHEYIQKKKKKKIFNNNDYIFKMGPSETSKKNLRNNSLTKNEGLKRSKRNLKKNDIAKRKAK</sequence>
<evidence type="ECO:0000256" key="1">
    <source>
        <dbReference type="SAM" id="MobiDB-lite"/>
    </source>
</evidence>
<dbReference type="AlphaFoldDB" id="A0A024WWD6"/>
<gene>
    <name evidence="2" type="ORF">PFMALIP_00672</name>
</gene>
<evidence type="ECO:0000313" key="2">
    <source>
        <dbReference type="EMBL" id="ETW51263.1"/>
    </source>
</evidence>
<evidence type="ECO:0000313" key="3">
    <source>
        <dbReference type="Proteomes" id="UP000030699"/>
    </source>
</evidence>
<feature type="region of interest" description="Disordered" evidence="1">
    <location>
        <begin position="241"/>
        <end position="278"/>
    </location>
</feature>
<organism evidence="2 3">
    <name type="scientific">Plasmodium falciparum MaliPS096_E11</name>
    <dbReference type="NCBI Taxonomy" id="1036727"/>
    <lineage>
        <taxon>Eukaryota</taxon>
        <taxon>Sar</taxon>
        <taxon>Alveolata</taxon>
        <taxon>Apicomplexa</taxon>
        <taxon>Aconoidasida</taxon>
        <taxon>Haemosporida</taxon>
        <taxon>Plasmodiidae</taxon>
        <taxon>Plasmodium</taxon>
        <taxon>Plasmodium (Laverania)</taxon>
    </lineage>
</organism>
<reference evidence="2 3" key="1">
    <citation type="submission" date="2013-02" db="EMBL/GenBank/DDBJ databases">
        <title>The Genome Annotation of Plasmodium falciparum MaliPS096_E11.</title>
        <authorList>
            <consortium name="The Broad Institute Genome Sequencing Platform"/>
            <consortium name="The Broad Institute Genome Sequencing Center for Infectious Disease"/>
            <person name="Neafsey D."/>
            <person name="Hoffman S."/>
            <person name="Volkman S."/>
            <person name="Rosenthal P."/>
            <person name="Walker B."/>
            <person name="Young S.K."/>
            <person name="Zeng Q."/>
            <person name="Gargeya S."/>
            <person name="Fitzgerald M."/>
            <person name="Haas B."/>
            <person name="Abouelleil A."/>
            <person name="Allen A.W."/>
            <person name="Alvarado L."/>
            <person name="Arachchi H.M."/>
            <person name="Berlin A.M."/>
            <person name="Chapman S.B."/>
            <person name="Gainer-Dewar J."/>
            <person name="Goldberg J."/>
            <person name="Griggs A."/>
            <person name="Gujja S."/>
            <person name="Hansen M."/>
            <person name="Howarth C."/>
            <person name="Imamovic A."/>
            <person name="Ireland A."/>
            <person name="Larimer J."/>
            <person name="McCowan C."/>
            <person name="Murphy C."/>
            <person name="Pearson M."/>
            <person name="Poon T.W."/>
            <person name="Priest M."/>
            <person name="Roberts A."/>
            <person name="Saif S."/>
            <person name="Shea T."/>
            <person name="Sisk P."/>
            <person name="Sykes S."/>
            <person name="Wortman J."/>
            <person name="Nusbaum C."/>
            <person name="Birren B."/>
        </authorList>
    </citation>
    <scope>NUCLEOTIDE SEQUENCE [LARGE SCALE GENOMIC DNA]</scope>
    <source>
        <strain evidence="2 3">MaliPS096_E11</strain>
    </source>
</reference>